<proteinExistence type="predicted"/>
<dbReference type="Proteomes" id="UP000316733">
    <property type="component" value="Segment"/>
</dbReference>
<protein>
    <submittedName>
        <fullName evidence="1">Uncharacterized protein</fullName>
    </submittedName>
</protein>
<reference evidence="2" key="1">
    <citation type="journal article" date="2020" name="bioRxiv">
        <title>Integrative omics analysis of Pseudomonas aeruginosa virus PA5oct highlights the molecular complexity of jumbo phages.</title>
        <authorList>
            <person name="Lood C."/>
            <person name="Danis-Wlodarczyk K."/>
            <person name="Blasdel B.G."/>
            <person name="Jang H.B."/>
            <person name="Vandenheuvel D."/>
            <person name="Briers Y."/>
            <person name="Noben J.-P."/>
            <person name="van Noort V."/>
            <person name="Drulis-Kawa Z."/>
            <person name="Lavigne R."/>
        </authorList>
    </citation>
    <scope>NUCLEOTIDE SEQUENCE [LARGE SCALE GENOMIC DNA]</scope>
</reference>
<keyword evidence="2" id="KW-1185">Reference proteome</keyword>
<name>A0A4Y5JW81_9CAUD</name>
<sequence length="288" mass="33536">MNSIIIKTKKDLLYETTLSNLGFITTTIQVGDIVEFDKIEEELNSKDFFTAFVRTSTHFQYEIAKRCASRCKIVFIDINGFRSAQEWEDIKKEFPYTRFILLKNNMWNSNISDFKKLIPDTKAINIKCLNKNKLNSLDYWNTIKGFSFGGTSRDILPHLLSIFVSLNDDFAESVATETILKRNLSLSDIKKYIPGPGLSYDVDDYFNVSYQSKIICNLEADWKSNKTDVKNIEFILNDDTSSLFDIDYNEESSYSRMISNCVQNLSNEGFWSYHYLIDEWILKQIENL</sequence>
<accession>A0A4Y5JW81</accession>
<gene>
    <name evidence="1" type="ORF">EST35_0362</name>
</gene>
<dbReference type="EMBL" id="MK797984">
    <property type="protein sequence ID" value="QCG76242.1"/>
    <property type="molecule type" value="Genomic_DNA"/>
</dbReference>
<evidence type="ECO:0000313" key="2">
    <source>
        <dbReference type="Proteomes" id="UP000316733"/>
    </source>
</evidence>
<evidence type="ECO:0000313" key="1">
    <source>
        <dbReference type="EMBL" id="QCG76242.1"/>
    </source>
</evidence>
<organism evidence="1 2">
    <name type="scientific">Pseudomonas phage vB_PaeM_PA5oct</name>
    <dbReference type="NCBI Taxonomy" id="2163605"/>
    <lineage>
        <taxon>Viruses</taxon>
        <taxon>Duplodnaviria</taxon>
        <taxon>Heunggongvirae</taxon>
        <taxon>Uroviricota</taxon>
        <taxon>Caudoviricetes</taxon>
        <taxon>Arenbergviridae</taxon>
        <taxon>Wroclawvirus</taxon>
        <taxon>Wroclawvirus PA5oct</taxon>
    </lineage>
</organism>